<dbReference type="Proteomes" id="UP000267606">
    <property type="component" value="Unassembled WGS sequence"/>
</dbReference>
<name>A0A183H0C9_9BILA</name>
<dbReference type="EMBL" id="UZAJ01000387">
    <property type="protein sequence ID" value="VDO27652.1"/>
    <property type="molecule type" value="Genomic_DNA"/>
</dbReference>
<keyword evidence="2" id="KW-1185">Reference proteome</keyword>
<protein>
    <submittedName>
        <fullName evidence="3">Ovate family protein</fullName>
    </submittedName>
</protein>
<dbReference type="WBParaSite" id="OFLC_0000093801-mRNA-1">
    <property type="protein sequence ID" value="OFLC_0000093801-mRNA-1"/>
    <property type="gene ID" value="OFLC_0000093801"/>
</dbReference>
<evidence type="ECO:0000313" key="1">
    <source>
        <dbReference type="EMBL" id="VDO27652.1"/>
    </source>
</evidence>
<reference evidence="1 2" key="2">
    <citation type="submission" date="2018-11" db="EMBL/GenBank/DDBJ databases">
        <authorList>
            <consortium name="Pathogen Informatics"/>
        </authorList>
    </citation>
    <scope>NUCLEOTIDE SEQUENCE [LARGE SCALE GENOMIC DNA]</scope>
</reference>
<dbReference type="STRING" id="387005.A0A183H0C9"/>
<proteinExistence type="predicted"/>
<reference evidence="3" key="1">
    <citation type="submission" date="2016-06" db="UniProtKB">
        <authorList>
            <consortium name="WormBaseParasite"/>
        </authorList>
    </citation>
    <scope>IDENTIFICATION</scope>
</reference>
<sequence length="108" mass="12288">MKLNEEIIFLKKRRIGVPIDSNRLAACRLGSAHHDCDITSSSSEESSSSMQDVDVEMIKKAFEDPFKSLLERLRNKKCGVWEQCNGADKSFQDRSKAIFLTGYPVRFT</sequence>
<organism evidence="3">
    <name type="scientific">Onchocerca flexuosa</name>
    <dbReference type="NCBI Taxonomy" id="387005"/>
    <lineage>
        <taxon>Eukaryota</taxon>
        <taxon>Metazoa</taxon>
        <taxon>Ecdysozoa</taxon>
        <taxon>Nematoda</taxon>
        <taxon>Chromadorea</taxon>
        <taxon>Rhabditida</taxon>
        <taxon>Spirurina</taxon>
        <taxon>Spiruromorpha</taxon>
        <taxon>Filarioidea</taxon>
        <taxon>Onchocercidae</taxon>
        <taxon>Onchocerca</taxon>
    </lineage>
</organism>
<gene>
    <name evidence="1" type="ORF">OFLC_LOCUS939</name>
</gene>
<evidence type="ECO:0000313" key="3">
    <source>
        <dbReference type="WBParaSite" id="OFLC_0000093801-mRNA-1"/>
    </source>
</evidence>
<evidence type="ECO:0000313" key="2">
    <source>
        <dbReference type="Proteomes" id="UP000267606"/>
    </source>
</evidence>
<accession>A0A183H0C9</accession>
<dbReference type="AlphaFoldDB" id="A0A183H0C9"/>